<evidence type="ECO:0000313" key="6">
    <source>
        <dbReference type="EMBL" id="RDV02055.1"/>
    </source>
</evidence>
<comment type="function">
    <text evidence="1">Is involved in generating a small heat-stable compound (Nod), an acylated oligomer of N-acetylglucosamine, that stimulates mitosis in various plant protoplasts.</text>
</comment>
<dbReference type="Pfam" id="PF01522">
    <property type="entry name" value="Polysacc_deac_1"/>
    <property type="match status" value="1"/>
</dbReference>
<dbReference type="Proteomes" id="UP000263993">
    <property type="component" value="Unassembled WGS sequence"/>
</dbReference>
<organism evidence="6 7">
    <name type="scientific">Undibacter mobilis</name>
    <dbReference type="NCBI Taxonomy" id="2292256"/>
    <lineage>
        <taxon>Bacteria</taxon>
        <taxon>Pseudomonadati</taxon>
        <taxon>Pseudomonadota</taxon>
        <taxon>Alphaproteobacteria</taxon>
        <taxon>Hyphomicrobiales</taxon>
        <taxon>Nitrobacteraceae</taxon>
        <taxon>Undibacter</taxon>
    </lineage>
</organism>
<dbReference type="GO" id="GO:0005975">
    <property type="term" value="P:carbohydrate metabolic process"/>
    <property type="evidence" value="ECO:0007669"/>
    <property type="project" value="InterPro"/>
</dbReference>
<evidence type="ECO:0000256" key="2">
    <source>
        <dbReference type="ARBA" id="ARBA00010973"/>
    </source>
</evidence>
<keyword evidence="7" id="KW-1185">Reference proteome</keyword>
<protein>
    <recommendedName>
        <fullName evidence="3">Chitooligosaccharide deacetylase</fullName>
    </recommendedName>
    <alternativeName>
        <fullName evidence="4">Nodulation protein B</fullName>
    </alternativeName>
</protein>
<dbReference type="CDD" id="cd10979">
    <property type="entry name" value="CE4_PuuE_like"/>
    <property type="match status" value="1"/>
</dbReference>
<evidence type="ECO:0000256" key="1">
    <source>
        <dbReference type="ARBA" id="ARBA00003236"/>
    </source>
</evidence>
<dbReference type="SUPFAM" id="SSF88713">
    <property type="entry name" value="Glycoside hydrolase/deacetylase"/>
    <property type="match status" value="1"/>
</dbReference>
<evidence type="ECO:0000256" key="3">
    <source>
        <dbReference type="ARBA" id="ARBA00020071"/>
    </source>
</evidence>
<dbReference type="InterPro" id="IPR011330">
    <property type="entry name" value="Glyco_hydro/deAcase_b/a-brl"/>
</dbReference>
<name>A0A371B389_9BRAD</name>
<evidence type="ECO:0000259" key="5">
    <source>
        <dbReference type="Pfam" id="PF01522"/>
    </source>
</evidence>
<accession>A0A371B389</accession>
<comment type="caution">
    <text evidence="6">The sequence shown here is derived from an EMBL/GenBank/DDBJ whole genome shotgun (WGS) entry which is preliminary data.</text>
</comment>
<proteinExistence type="inferred from homology"/>
<evidence type="ECO:0000313" key="7">
    <source>
        <dbReference type="Proteomes" id="UP000263993"/>
    </source>
</evidence>
<comment type="similarity">
    <text evidence="2">Belongs to the polysaccharide deacetylase family.</text>
</comment>
<sequence length="287" mass="32313">MSSVYGPFRYSPVTAREPYRMKNGAKVAVCVFPNIEFFPLNMVIPRAGASGKIPDVPGWGMRDYGNRIGVFRLIELLNRYGIRGTVALNSDICTHHPQIVEACLAHKWELMGHNETNVTRLNEVPESEEDGIIVRTVEAIERATGERPKGWLGAGLQETWRTLPLLHKAGIEYVADWCNDDQPYNMSIGDGEKLACIPYSFELNDKMAYEAYTCTPDEFAGMLRRQFDVLYREGETQARVLPIALHPYLSGAAHRIDALDRALEYMCGHEKVWLATGSEIATFARDL</sequence>
<dbReference type="PANTHER" id="PTHR43123:SF4">
    <property type="entry name" value="POLYSACCHARIDE DEACETYLASE"/>
    <property type="match status" value="1"/>
</dbReference>
<evidence type="ECO:0000256" key="4">
    <source>
        <dbReference type="ARBA" id="ARBA00032976"/>
    </source>
</evidence>
<gene>
    <name evidence="6" type="ORF">DXH78_15745</name>
</gene>
<dbReference type="EMBL" id="QRGO01000002">
    <property type="protein sequence ID" value="RDV02055.1"/>
    <property type="molecule type" value="Genomic_DNA"/>
</dbReference>
<dbReference type="PANTHER" id="PTHR43123">
    <property type="entry name" value="POLYSACCHARIDE DEACETYLASE-RELATED"/>
    <property type="match status" value="1"/>
</dbReference>
<feature type="domain" description="NodB homology" evidence="5">
    <location>
        <begin position="69"/>
        <end position="174"/>
    </location>
</feature>
<dbReference type="AlphaFoldDB" id="A0A371B389"/>
<reference evidence="7" key="1">
    <citation type="submission" date="2018-08" db="EMBL/GenBank/DDBJ databases">
        <authorList>
            <person name="Kim S.-J."/>
            <person name="Jung G.-Y."/>
        </authorList>
    </citation>
    <scope>NUCLEOTIDE SEQUENCE [LARGE SCALE GENOMIC DNA]</scope>
    <source>
        <strain evidence="7">GY_H</strain>
    </source>
</reference>
<dbReference type="GO" id="GO:0016810">
    <property type="term" value="F:hydrolase activity, acting on carbon-nitrogen (but not peptide) bonds"/>
    <property type="evidence" value="ECO:0007669"/>
    <property type="project" value="InterPro"/>
</dbReference>
<dbReference type="Gene3D" id="3.20.20.370">
    <property type="entry name" value="Glycoside hydrolase/deacetylase"/>
    <property type="match status" value="1"/>
</dbReference>
<dbReference type="OrthoDB" id="9787041at2"/>
<dbReference type="InterPro" id="IPR002509">
    <property type="entry name" value="NODB_dom"/>
</dbReference>